<protein>
    <submittedName>
        <fullName evidence="1">Beta-barrel assembly-enhancing protease</fullName>
        <ecNumber evidence="1">3.4.-.-</ecNumber>
    </submittedName>
</protein>
<gene>
    <name evidence="1" type="primary">bepA_1</name>
    <name evidence="1" type="ORF">FVB9532_00496</name>
</gene>
<name>A0AC61Y4Y3_9FLAO</name>
<comment type="caution">
    <text evidence="1">The sequence shown here is derived from an EMBL/GenBank/DDBJ whole genome shotgun (WGS) entry which is preliminary data.</text>
</comment>
<dbReference type="EMBL" id="CABVMM010000002">
    <property type="protein sequence ID" value="VVU99244.1"/>
    <property type="molecule type" value="Genomic_DNA"/>
</dbReference>
<organism evidence="1 2">
    <name type="scientific">Mesonia oceanica</name>
    <dbReference type="NCBI Taxonomy" id="2687242"/>
    <lineage>
        <taxon>Bacteria</taxon>
        <taxon>Pseudomonadati</taxon>
        <taxon>Bacteroidota</taxon>
        <taxon>Flavobacteriia</taxon>
        <taxon>Flavobacteriales</taxon>
        <taxon>Flavobacteriaceae</taxon>
        <taxon>Mesonia</taxon>
    </lineage>
</organism>
<proteinExistence type="predicted"/>
<dbReference type="Proteomes" id="UP000356253">
    <property type="component" value="Unassembled WGS sequence"/>
</dbReference>
<dbReference type="EC" id="3.4.-.-" evidence="1"/>
<keyword evidence="1" id="KW-0378">Hydrolase</keyword>
<keyword evidence="1" id="KW-0645">Protease</keyword>
<accession>A0AC61Y4Y3</accession>
<reference evidence="1" key="1">
    <citation type="submission" date="2019-09" db="EMBL/GenBank/DDBJ databases">
        <authorList>
            <person name="Rodrigo-Torres L."/>
            <person name="Arahal R. D."/>
            <person name="Lucena T."/>
        </authorList>
    </citation>
    <scope>NUCLEOTIDE SEQUENCE</scope>
    <source>
        <strain evidence="1">ISS653</strain>
    </source>
</reference>
<sequence length="354" mass="41676">MNKIIFGFLLCFLSISLSAQTDKEIAYSKAKEAIKIMDEGKLEESIKLLEESQKLDSENYIYPYEIAYAYVQKKEYEKAIKILNKVKKYKSLNSQVYQMSGNCYSYLGKPEKAIKEYEDGMKHFPNSGNLHLEKGNIFLQQKEYQKAIENYEKGIEVDPTFTSNYFRLAKLFLNSTDKLSGLIYGEIFMNLERTTARTQEMSELLFNAYKSSITLSENESKIDFCEIIIDASEIKPNEDIKLPLCAIFAENFILAITDEKTINLNSLSQIRQKFIENYFKEDFKNYPNVLFEYQKELIDNNLFNAYNHYLFQIGAQEEFSNWLELNRGEYDKFVDWYTEKQNIIEITNENKFIR</sequence>
<keyword evidence="2" id="KW-1185">Reference proteome</keyword>
<evidence type="ECO:0000313" key="1">
    <source>
        <dbReference type="EMBL" id="VVU99244.1"/>
    </source>
</evidence>
<evidence type="ECO:0000313" key="2">
    <source>
        <dbReference type="Proteomes" id="UP000356253"/>
    </source>
</evidence>